<dbReference type="Gene3D" id="2.40.70.10">
    <property type="entry name" value="Acid Proteases"/>
    <property type="match status" value="1"/>
</dbReference>
<dbReference type="AlphaFoldDB" id="G4N2D7"/>
<dbReference type="InterPro" id="IPR021109">
    <property type="entry name" value="Peptidase_aspartic_dom_sf"/>
</dbReference>
<accession>G4N2D7</accession>
<reference key="2">
    <citation type="submission" date="2011-05" db="EMBL/GenBank/DDBJ databases">
        <title>The Genome Sequence of Magnaporthe oryzae 70-15.</title>
        <authorList>
            <consortium name="The Broad Institute Genome Sequencing Platform"/>
            <person name="Ma L.-J."/>
            <person name="Dead R."/>
            <person name="Young S.K."/>
            <person name="Zeng Q."/>
            <person name="Gargeya S."/>
            <person name="Fitzgerald M."/>
            <person name="Haas B."/>
            <person name="Abouelleil A."/>
            <person name="Alvarado L."/>
            <person name="Arachchi H.M."/>
            <person name="Berlin A."/>
            <person name="Brown A."/>
            <person name="Chapman S.B."/>
            <person name="Chen Z."/>
            <person name="Dunbar C."/>
            <person name="Freedman E."/>
            <person name="Gearin G."/>
            <person name="Gellesch M."/>
            <person name="Goldberg J."/>
            <person name="Griggs A."/>
            <person name="Gujja S."/>
            <person name="Heiman D."/>
            <person name="Howarth C."/>
            <person name="Larson L."/>
            <person name="Lui A."/>
            <person name="MacDonald P.J.P."/>
            <person name="Mehta T."/>
            <person name="Montmayeur A."/>
            <person name="Murphy C."/>
            <person name="Neiman D."/>
            <person name="Pearson M."/>
            <person name="Priest M."/>
            <person name="Roberts A."/>
            <person name="Saif S."/>
            <person name="Shea T."/>
            <person name="Shenoy N."/>
            <person name="Sisk P."/>
            <person name="Stolte C."/>
            <person name="Sykes S."/>
            <person name="Yandava C."/>
            <person name="Wortman J."/>
            <person name="Nusbaum C."/>
            <person name="Birren B."/>
        </authorList>
    </citation>
    <scope>NUCLEOTIDE SEQUENCE</scope>
    <source>
        <strain>70-15</strain>
    </source>
</reference>
<evidence type="ECO:0000256" key="1">
    <source>
        <dbReference type="SAM" id="MobiDB-lite"/>
    </source>
</evidence>
<feature type="compositionally biased region" description="Basic and acidic residues" evidence="1">
    <location>
        <begin position="258"/>
        <end position="274"/>
    </location>
</feature>
<dbReference type="InParanoid" id="G4N2D7"/>
<evidence type="ECO:0000313" key="3">
    <source>
        <dbReference type="Proteomes" id="UP000009058"/>
    </source>
</evidence>
<keyword evidence="3" id="KW-1185">Reference proteome</keyword>
<dbReference type="KEGG" id="mgr:MGG_15263"/>
<reference evidence="2 3" key="1">
    <citation type="journal article" date="2005" name="Nature">
        <title>The genome sequence of the rice blast fungus Magnaporthe grisea.</title>
        <authorList>
            <person name="Dean R.A."/>
            <person name="Talbot N.J."/>
            <person name="Ebbole D.J."/>
            <person name="Farman M.L."/>
            <person name="Mitchell T.K."/>
            <person name="Orbach M.J."/>
            <person name="Thon M."/>
            <person name="Kulkarni R."/>
            <person name="Xu J.R."/>
            <person name="Pan H."/>
            <person name="Read N.D."/>
            <person name="Lee Y.H."/>
            <person name="Carbone I."/>
            <person name="Brown D."/>
            <person name="Oh Y.Y."/>
            <person name="Donofrio N."/>
            <person name="Jeong J.S."/>
            <person name="Soanes D.M."/>
            <person name="Djonovic S."/>
            <person name="Kolomiets E."/>
            <person name="Rehmeyer C."/>
            <person name="Li W."/>
            <person name="Harding M."/>
            <person name="Kim S."/>
            <person name="Lebrun M.H."/>
            <person name="Bohnert H."/>
            <person name="Coughlan S."/>
            <person name="Butler J."/>
            <person name="Calvo S."/>
            <person name="Ma L.J."/>
            <person name="Nicol R."/>
            <person name="Purcell S."/>
            <person name="Nusbaum C."/>
            <person name="Galagan J.E."/>
            <person name="Birren B.W."/>
        </authorList>
    </citation>
    <scope>NUCLEOTIDE SEQUENCE [LARGE SCALE GENOMIC DNA]</scope>
    <source>
        <strain evidence="3">70-15 / ATCC MYA-4617 / FGSC 8958</strain>
    </source>
</reference>
<protein>
    <submittedName>
        <fullName evidence="2">Uncharacterized protein</fullName>
    </submittedName>
</protein>
<name>G4N2D7_PYRO7</name>
<organism evidence="2 3">
    <name type="scientific">Pyricularia oryzae (strain 70-15 / ATCC MYA-4617 / FGSC 8958)</name>
    <name type="common">Rice blast fungus</name>
    <name type="synonym">Magnaporthe oryzae</name>
    <dbReference type="NCBI Taxonomy" id="242507"/>
    <lineage>
        <taxon>Eukaryota</taxon>
        <taxon>Fungi</taxon>
        <taxon>Dikarya</taxon>
        <taxon>Ascomycota</taxon>
        <taxon>Pezizomycotina</taxon>
        <taxon>Sordariomycetes</taxon>
        <taxon>Sordariomycetidae</taxon>
        <taxon>Magnaporthales</taxon>
        <taxon>Pyriculariaceae</taxon>
        <taxon>Pyricularia</taxon>
    </lineage>
</organism>
<dbReference type="VEuPathDB" id="FungiDB:MGG_15263"/>
<dbReference type="CDD" id="cd00303">
    <property type="entry name" value="retropepsin_like"/>
    <property type="match status" value="1"/>
</dbReference>
<dbReference type="EMBL" id="CM001233">
    <property type="protein sequence ID" value="EHA53342.1"/>
    <property type="molecule type" value="Genomic_DNA"/>
</dbReference>
<gene>
    <name evidence="2" type="ORF">MGG_15263</name>
</gene>
<dbReference type="GeneID" id="12986064"/>
<dbReference type="HOGENOM" id="CLU_836966_0_0_1"/>
<dbReference type="Proteomes" id="UP000009058">
    <property type="component" value="Chromosome 3"/>
</dbReference>
<proteinExistence type="predicted"/>
<feature type="region of interest" description="Disordered" evidence="1">
    <location>
        <begin position="255"/>
        <end position="294"/>
    </location>
</feature>
<sequence>MQLSAEVCKSLDLLPPDPNEPKITLRFDGTPAAVTSSGVEQGYMIPLTSKEAGLPYLQYIKAGISGTGPLWTLIGSGSTIDTLPPSVVPLLGLDLKTAKRPWRIRMADDAIAMTNKFALVNVDTGPLSFPLRMWVLGGPSSHCILLGQNWIRRTHTEQSWKDLTLILSDRDGRECQLALTDSPFDAAPAIFRRGGGPSPTRTKIILKGKETTVIPKGTRIKIAALPSFDRTSCDAERPEQGVTVDFASNIYEDTTEMTPKHGDSVEGGKREFTRDASSLPPGTETLPREDWQPTVPLLPLWPDPLADAYDEIAKDYIAEEKRAPSPEEIPGK</sequence>
<dbReference type="RefSeq" id="XP_003713149.1">
    <property type="nucleotide sequence ID" value="XM_003713101.1"/>
</dbReference>
<evidence type="ECO:0000313" key="2">
    <source>
        <dbReference type="EMBL" id="EHA53342.1"/>
    </source>
</evidence>